<evidence type="ECO:0000313" key="2">
    <source>
        <dbReference type="Proteomes" id="UP000243820"/>
    </source>
</evidence>
<dbReference type="RefSeq" id="WP_042700056.1">
    <property type="nucleotide sequence ID" value="NZ_LMVO01000012.1"/>
</dbReference>
<keyword evidence="2" id="KW-1185">Reference proteome</keyword>
<comment type="caution">
    <text evidence="1">The sequence shown here is derived from an EMBL/GenBank/DDBJ whole genome shotgun (WGS) entry which is preliminary data.</text>
</comment>
<sequence>MVMAGVLGIASLFIVGVFALAALVGTGYVVDKSLEDPDVLLHVFVVGNDVIVTIYEGRRVNDLVMLSLEIEGVVLPASVACIPISTAGTGEVRFSNACSGVTGTRDIAVRGVFADGATRLLKINTMKFT</sequence>
<name>A0AAX0Q7M9_9EURY</name>
<reference evidence="1 2" key="1">
    <citation type="journal article" date="2017" name="BMC Genomics">
        <title>Genomic analysis of methanogenic archaea reveals a shift towards energy conservation.</title>
        <authorList>
            <person name="Gilmore S.P."/>
            <person name="Henske J.K."/>
            <person name="Sexton J.A."/>
            <person name="Solomon K.V."/>
            <person name="Seppala S."/>
            <person name="Yoo J.I."/>
            <person name="Huyett L.M."/>
            <person name="Pressman A."/>
            <person name="Cogan J.Z."/>
            <person name="Kivenson V."/>
            <person name="Peng X."/>
            <person name="Tan Y."/>
            <person name="Valentine D.L."/>
            <person name="O'Malley M.A."/>
        </authorList>
    </citation>
    <scope>NUCLEOTIDE SEQUENCE [LARGE SCALE GENOMIC DNA]</scope>
    <source>
        <strain evidence="1 2">XII</strain>
    </source>
</reference>
<gene>
    <name evidence="1" type="ORF">ASJ83_02250</name>
</gene>
<dbReference type="Proteomes" id="UP000243820">
    <property type="component" value="Unassembled WGS sequence"/>
</dbReference>
<accession>A0AAX0Q7M9</accession>
<proteinExistence type="predicted"/>
<protein>
    <submittedName>
        <fullName evidence="1">Uncharacterized protein</fullName>
    </submittedName>
</protein>
<organism evidence="1 2">
    <name type="scientific">Methanocorpusculum parvum</name>
    <dbReference type="NCBI Taxonomy" id="2193"/>
    <lineage>
        <taxon>Archaea</taxon>
        <taxon>Methanobacteriati</taxon>
        <taxon>Methanobacteriota</taxon>
        <taxon>Stenosarchaea group</taxon>
        <taxon>Methanomicrobia</taxon>
        <taxon>Methanomicrobiales</taxon>
        <taxon>Methanocorpusculaceae</taxon>
        <taxon>Methanocorpusculum</taxon>
    </lineage>
</organism>
<evidence type="ECO:0000313" key="1">
    <source>
        <dbReference type="EMBL" id="PAV09422.1"/>
    </source>
</evidence>
<dbReference type="AlphaFoldDB" id="A0AAX0Q7M9"/>
<dbReference type="EMBL" id="LMVO01000012">
    <property type="protein sequence ID" value="PAV09422.1"/>
    <property type="molecule type" value="Genomic_DNA"/>
</dbReference>